<evidence type="ECO:0000313" key="1">
    <source>
        <dbReference type="EMBL" id="KAJ7543623.1"/>
    </source>
</evidence>
<reference evidence="2" key="1">
    <citation type="journal article" date="2024" name="Proc. Natl. Acad. Sci. U.S.A.">
        <title>Extraordinary preservation of gene collinearity over three hundred million years revealed in homosporous lycophytes.</title>
        <authorList>
            <person name="Li C."/>
            <person name="Wickell D."/>
            <person name="Kuo L.Y."/>
            <person name="Chen X."/>
            <person name="Nie B."/>
            <person name="Liao X."/>
            <person name="Peng D."/>
            <person name="Ji J."/>
            <person name="Jenkins J."/>
            <person name="Williams M."/>
            <person name="Shu S."/>
            <person name="Plott C."/>
            <person name="Barry K."/>
            <person name="Rajasekar S."/>
            <person name="Grimwood J."/>
            <person name="Han X."/>
            <person name="Sun S."/>
            <person name="Hou Z."/>
            <person name="He W."/>
            <person name="Dai G."/>
            <person name="Sun C."/>
            <person name="Schmutz J."/>
            <person name="Leebens-Mack J.H."/>
            <person name="Li F.W."/>
            <person name="Wang L."/>
        </authorList>
    </citation>
    <scope>NUCLEOTIDE SEQUENCE [LARGE SCALE GENOMIC DNA]</scope>
    <source>
        <strain evidence="2">cv. PW_Plant_1</strain>
    </source>
</reference>
<accession>A0ACC2CNX3</accession>
<dbReference type="Proteomes" id="UP001162992">
    <property type="component" value="Chromosome 9"/>
</dbReference>
<organism evidence="1 2">
    <name type="scientific">Diphasiastrum complanatum</name>
    <name type="common">Issler's clubmoss</name>
    <name type="synonym">Lycopodium complanatum</name>
    <dbReference type="NCBI Taxonomy" id="34168"/>
    <lineage>
        <taxon>Eukaryota</taxon>
        <taxon>Viridiplantae</taxon>
        <taxon>Streptophyta</taxon>
        <taxon>Embryophyta</taxon>
        <taxon>Tracheophyta</taxon>
        <taxon>Lycopodiopsida</taxon>
        <taxon>Lycopodiales</taxon>
        <taxon>Lycopodiaceae</taxon>
        <taxon>Lycopodioideae</taxon>
        <taxon>Diphasiastrum</taxon>
    </lineage>
</organism>
<evidence type="ECO:0000313" key="2">
    <source>
        <dbReference type="Proteomes" id="UP001162992"/>
    </source>
</evidence>
<protein>
    <submittedName>
        <fullName evidence="1">Uncharacterized protein</fullName>
    </submittedName>
</protein>
<sequence>MARFGSDIEAYIGPGIERREDSSGVPKSKNWRKQRREGLVQRMKSIHWNAFRSTDRGVLDVVSDERHESPKFFSSSTSSSMDFSCYEGYDEADVANNQPGMPWYRPPGDTKVGKSSLGWPLGSREKIQSPAPLYTPRRLAGGKNSYIQEEKRDKRETEASEVEMMKERFSRLLLGEDMSGGGKGVCTALAISNAITNLSASVFGELYRLEPLAPKRKNMWQREMEWLLSVTDHIVELVPTWQSFPDGSSLEVMLSAPRSDLHINLPALRKLDNMLLESLDSFTETEFWYVDQGVAVSNTDDRSYSRDSLPRQEEKWWLPVIKVPAAGLSDESRKHLQHQRESLSQVLKAAMAINAQVLLEIEVPDAYWEAIPKNGKASLGEALYRNLILEPFSPDTILSSFDLSTEHSVLEVANRIEAAIQVWNRKIYCKQTNTVPKESRFNSKSWGLMKDLVADMEKREVLVSRAETLLLTLRQKFPGLPQTLLDMNKIQFNKDVGQAILESYSRVLESLAHNIISRIDDVVHIDGTTKTLPSASPKYDSSGRTSSSRQNNPLLLDAFSTRLDLNETVAPAMVKSKSSRLSIISQLDTDISSSPGKTLADYMKLDPLNKDSSVEEVAGVRGKPLSVEVNNRWSYAQNLEHAKIPHSPPGRD</sequence>
<gene>
    <name evidence="1" type="ORF">O6H91_09G045600</name>
</gene>
<name>A0ACC2CNX3_DIPCM</name>
<comment type="caution">
    <text evidence="1">The sequence shown here is derived from an EMBL/GenBank/DDBJ whole genome shotgun (WGS) entry which is preliminary data.</text>
</comment>
<proteinExistence type="predicted"/>
<dbReference type="EMBL" id="CM055100">
    <property type="protein sequence ID" value="KAJ7543623.1"/>
    <property type="molecule type" value="Genomic_DNA"/>
</dbReference>
<keyword evidence="2" id="KW-1185">Reference proteome</keyword>